<gene>
    <name evidence="2" type="ORF">COPG_00096</name>
</gene>
<feature type="transmembrane region" description="Helical" evidence="1">
    <location>
        <begin position="29"/>
        <end position="47"/>
    </location>
</feature>
<dbReference type="KEGG" id="vg:13165513"/>
<accession>I3UMH7</accession>
<name>I3UMH7_9CAUD</name>
<keyword evidence="1" id="KW-1133">Transmembrane helix</keyword>
<proteinExistence type="predicted"/>
<dbReference type="RefSeq" id="YP_006489282.1">
    <property type="nucleotide sequence ID" value="NC_018088.1"/>
</dbReference>
<dbReference type="GeneID" id="13165513"/>
<sequence>MILFLILLVVFVIIYIAVGYWVQWSTQSDFKGIIIWWLPLLSIMWLVRKKWIPFGCVSCNEQLSTA</sequence>
<evidence type="ECO:0000256" key="1">
    <source>
        <dbReference type="SAM" id="Phobius"/>
    </source>
</evidence>
<dbReference type="EMBL" id="HQ317390">
    <property type="protein sequence ID" value="AFK66692.1"/>
    <property type="molecule type" value="Genomic_DNA"/>
</dbReference>
<organism evidence="2 3">
    <name type="scientific">Colwellia phage 9A</name>
    <dbReference type="NCBI Taxonomy" id="765765"/>
    <lineage>
        <taxon>Viruses</taxon>
        <taxon>Duplodnaviria</taxon>
        <taxon>Heunggongvirae</taxon>
        <taxon>Uroviricota</taxon>
        <taxon>Caudoviricetes</taxon>
        <taxon>Franklinbayvirus</taxon>
        <taxon>Franklinbayvirus fv9A</taxon>
    </lineage>
</organism>
<protein>
    <submittedName>
        <fullName evidence="2">Uncharacterized protein</fullName>
    </submittedName>
</protein>
<dbReference type="Proteomes" id="UP000005266">
    <property type="component" value="Segment"/>
</dbReference>
<evidence type="ECO:0000313" key="3">
    <source>
        <dbReference type="Proteomes" id="UP000005266"/>
    </source>
</evidence>
<reference evidence="2 3" key="1">
    <citation type="journal article" date="2013" name="Extremophiles">
        <title>Genomic analysis of cold-active Colwelliaphage 9A and psychrophilic phage-host interactions.</title>
        <authorList>
            <person name="Colangelo-Lillis J.R."/>
            <person name="Deming J.W."/>
        </authorList>
    </citation>
    <scope>NUCLEOTIDE SEQUENCE [LARGE SCALE GENOMIC DNA]</scope>
    <source>
        <strain evidence="2">9A</strain>
    </source>
</reference>
<evidence type="ECO:0000313" key="2">
    <source>
        <dbReference type="EMBL" id="AFK66692.1"/>
    </source>
</evidence>
<keyword evidence="1" id="KW-0472">Membrane</keyword>
<keyword evidence="1" id="KW-0812">Transmembrane</keyword>
<keyword evidence="3" id="KW-1185">Reference proteome</keyword>